<dbReference type="InterPro" id="IPR021878">
    <property type="entry name" value="TgpA_N"/>
</dbReference>
<feature type="domain" description="Transglutaminase-like" evidence="3">
    <location>
        <begin position="478"/>
        <end position="548"/>
    </location>
</feature>
<proteinExistence type="predicted"/>
<evidence type="ECO:0000259" key="3">
    <source>
        <dbReference type="SMART" id="SM00460"/>
    </source>
</evidence>
<feature type="compositionally biased region" description="Low complexity" evidence="1">
    <location>
        <begin position="654"/>
        <end position="663"/>
    </location>
</feature>
<dbReference type="Pfam" id="PF11992">
    <property type="entry name" value="TgpA_N"/>
    <property type="match status" value="1"/>
</dbReference>
<gene>
    <name evidence="4" type="ORF">ACFOZ0_24405</name>
</gene>
<keyword evidence="5" id="KW-1185">Reference proteome</keyword>
<dbReference type="InterPro" id="IPR038765">
    <property type="entry name" value="Papain-like_cys_pep_sf"/>
</dbReference>
<evidence type="ECO:0000256" key="1">
    <source>
        <dbReference type="SAM" id="MobiDB-lite"/>
    </source>
</evidence>
<feature type="transmembrane region" description="Helical" evidence="2">
    <location>
        <begin position="58"/>
        <end position="76"/>
    </location>
</feature>
<feature type="region of interest" description="Disordered" evidence="1">
    <location>
        <begin position="545"/>
        <end position="590"/>
    </location>
</feature>
<evidence type="ECO:0000313" key="4">
    <source>
        <dbReference type="EMBL" id="MFC3576366.1"/>
    </source>
</evidence>
<feature type="region of interest" description="Disordered" evidence="1">
    <location>
        <begin position="654"/>
        <end position="675"/>
    </location>
</feature>
<accession>A0ABV7SJ96</accession>
<feature type="transmembrane region" description="Helical" evidence="2">
    <location>
        <begin position="167"/>
        <end position="183"/>
    </location>
</feature>
<dbReference type="RefSeq" id="WP_310775790.1">
    <property type="nucleotide sequence ID" value="NZ_JBHRWR010000017.1"/>
</dbReference>
<dbReference type="PANTHER" id="PTHR42736:SF1">
    <property type="entry name" value="PROTEIN-GLUTAMINE GAMMA-GLUTAMYLTRANSFERASE"/>
    <property type="match status" value="1"/>
</dbReference>
<dbReference type="PANTHER" id="PTHR42736">
    <property type="entry name" value="PROTEIN-GLUTAMINE GAMMA-GLUTAMYLTRANSFERASE"/>
    <property type="match status" value="1"/>
</dbReference>
<feature type="transmembrane region" description="Helical" evidence="2">
    <location>
        <begin position="30"/>
        <end position="49"/>
    </location>
</feature>
<sequence>MSGRARLALCAAAATLMASCALLPLVTPATWLFQAAFLVAVQTGVGALARRVPLARSLTIACQAVVSLVLLTLTFARSQSIAGFVPGPDTFHRFGVLLQAGADDVGRFAIPAPLTPGIRLMIVGGVLVIGLLVDALAVTFRAAAPAGLPLLALYSVAAGLSNGGADWLWFLVAAGGYLMLLLAEGRDRLSQWGRVFSGGPRTPGADSGGAVAPVRAGRRIGVVALGIALVVPLALPSLSGGLLDGAGTGVGTGIGDGGTISAVNPLVSLRDSLNVNEDRQVMAYRTNSDDTQDMYLRIVALDDFDGTTWKPAQRHITAVPDTLPTPTGLAGDVRRTEVETRISAADWYAQDWLPMPYPATSVNIKGNWRYEPVGRTLVGDHGQNTRGVQYDVKSLIVQPTAEQLATAPEPSAALKRQFTKVPGSLPAVVAATARRVTAGSSNHYEEAVKLQDYFALDGGFIYNTQVQVGSGPGAIARFLKDKEGFCVHFSFAMAAMARTLGIPARVAVGFTPGSVQTDGSMSVGLRDAHAWPELFFEGVGWTRFEPTPNRGSTPSYTQTNTPTGENPAVPRPSLSSSTAPSAAPSASESCTVQMKKMDACPSQSSQAAVGSGNDGPPWYQSLVWVLLGLALLAVPLTPMLWRLRSRSVRLASARHAASAPAPGRARRGDRAGEQHTDEIGMTVLPGEAPPGRATEVVVGHTLAVWRELTDTAWDYGILPDDALTPRKAAERIVRLGRLDASTAAAVHRVAGAVEQVLFAPQPRAQAGLVDDVRRLRVALRSTAGRRARVRAVLAPRSAKRAVWAVADRWADLKARWAARWAALVRRPSGQQSG</sequence>
<evidence type="ECO:0000313" key="5">
    <source>
        <dbReference type="Proteomes" id="UP001595701"/>
    </source>
</evidence>
<dbReference type="EMBL" id="JBHRWR010000017">
    <property type="protein sequence ID" value="MFC3576366.1"/>
    <property type="molecule type" value="Genomic_DNA"/>
</dbReference>
<feature type="transmembrane region" description="Helical" evidence="2">
    <location>
        <begin position="220"/>
        <end position="238"/>
    </location>
</feature>
<keyword evidence="2" id="KW-0472">Membrane</keyword>
<evidence type="ECO:0000256" key="2">
    <source>
        <dbReference type="SAM" id="Phobius"/>
    </source>
</evidence>
<dbReference type="InterPro" id="IPR002931">
    <property type="entry name" value="Transglutaminase-like"/>
</dbReference>
<organism evidence="4 5">
    <name type="scientific">Streptomyces yaanensis</name>
    <dbReference type="NCBI Taxonomy" id="1142239"/>
    <lineage>
        <taxon>Bacteria</taxon>
        <taxon>Bacillati</taxon>
        <taxon>Actinomycetota</taxon>
        <taxon>Actinomycetes</taxon>
        <taxon>Kitasatosporales</taxon>
        <taxon>Streptomycetaceae</taxon>
        <taxon>Streptomyces</taxon>
    </lineage>
</organism>
<dbReference type="Pfam" id="PF01841">
    <property type="entry name" value="Transglut_core"/>
    <property type="match status" value="1"/>
</dbReference>
<dbReference type="Gene3D" id="3.10.620.30">
    <property type="match status" value="1"/>
</dbReference>
<feature type="compositionally biased region" description="Basic and acidic residues" evidence="1">
    <location>
        <begin position="666"/>
        <end position="675"/>
    </location>
</feature>
<feature type="transmembrane region" description="Helical" evidence="2">
    <location>
        <begin position="143"/>
        <end position="161"/>
    </location>
</feature>
<feature type="compositionally biased region" description="Polar residues" evidence="1">
    <location>
        <begin position="549"/>
        <end position="564"/>
    </location>
</feature>
<dbReference type="SUPFAM" id="SSF54001">
    <property type="entry name" value="Cysteine proteinases"/>
    <property type="match status" value="1"/>
</dbReference>
<feature type="transmembrane region" description="Helical" evidence="2">
    <location>
        <begin position="117"/>
        <end position="136"/>
    </location>
</feature>
<protein>
    <submittedName>
        <fullName evidence="4">DUF3488 and transglutaminase-like domain-containing protein</fullName>
    </submittedName>
</protein>
<reference evidence="5" key="1">
    <citation type="journal article" date="2019" name="Int. J. Syst. Evol. Microbiol.">
        <title>The Global Catalogue of Microorganisms (GCM) 10K type strain sequencing project: providing services to taxonomists for standard genome sequencing and annotation.</title>
        <authorList>
            <consortium name="The Broad Institute Genomics Platform"/>
            <consortium name="The Broad Institute Genome Sequencing Center for Infectious Disease"/>
            <person name="Wu L."/>
            <person name="Ma J."/>
        </authorList>
    </citation>
    <scope>NUCLEOTIDE SEQUENCE [LARGE SCALE GENOMIC DNA]</scope>
    <source>
        <strain evidence="5">CGMCC 4.7035</strain>
    </source>
</reference>
<keyword evidence="2" id="KW-1133">Transmembrane helix</keyword>
<name>A0ABV7SJ96_9ACTN</name>
<dbReference type="PROSITE" id="PS51257">
    <property type="entry name" value="PROKAR_LIPOPROTEIN"/>
    <property type="match status" value="1"/>
</dbReference>
<comment type="caution">
    <text evidence="4">The sequence shown here is derived from an EMBL/GenBank/DDBJ whole genome shotgun (WGS) entry which is preliminary data.</text>
</comment>
<keyword evidence="2" id="KW-0812">Transmembrane</keyword>
<feature type="compositionally biased region" description="Low complexity" evidence="1">
    <location>
        <begin position="571"/>
        <end position="589"/>
    </location>
</feature>
<dbReference type="Proteomes" id="UP001595701">
    <property type="component" value="Unassembled WGS sequence"/>
</dbReference>
<dbReference type="InterPro" id="IPR052901">
    <property type="entry name" value="Bact_TGase-like"/>
</dbReference>
<dbReference type="SMART" id="SM00460">
    <property type="entry name" value="TGc"/>
    <property type="match status" value="1"/>
</dbReference>